<dbReference type="Pfam" id="PF04270">
    <property type="entry name" value="Strep_his_triad"/>
    <property type="match status" value="1"/>
</dbReference>
<reference evidence="4" key="1">
    <citation type="submission" date="2017-02" db="EMBL/GenBank/DDBJ databases">
        <authorList>
            <person name="Varghese N."/>
            <person name="Submissions S."/>
        </authorList>
    </citation>
    <scope>NUCLEOTIDE SEQUENCE [LARGE SCALE GENOMIC DNA]</scope>
    <source>
        <strain evidence="4">DSM 15739</strain>
    </source>
</reference>
<dbReference type="AlphaFoldDB" id="A0A1T4N2P4"/>
<protein>
    <submittedName>
        <fullName evidence="3">Histidine triad protein</fullName>
    </submittedName>
</protein>
<dbReference type="InterPro" id="IPR006270">
    <property type="entry name" value="Strep_his_triad_rpt"/>
</dbReference>
<evidence type="ECO:0000256" key="2">
    <source>
        <dbReference type="SAM" id="SignalP"/>
    </source>
</evidence>
<keyword evidence="4" id="KW-1185">Reference proteome</keyword>
<dbReference type="NCBIfam" id="TIGR01363">
    <property type="entry name" value="strep_his_triad"/>
    <property type="match status" value="2"/>
</dbReference>
<keyword evidence="2" id="KW-0732">Signal</keyword>
<feature type="signal peptide" evidence="2">
    <location>
        <begin position="1"/>
        <end position="25"/>
    </location>
</feature>
<dbReference type="Proteomes" id="UP000189941">
    <property type="component" value="Unassembled WGS sequence"/>
</dbReference>
<dbReference type="InterPro" id="IPR023832">
    <property type="entry name" value="His_triad_protein"/>
</dbReference>
<evidence type="ECO:0000256" key="1">
    <source>
        <dbReference type="SAM" id="MobiDB-lite"/>
    </source>
</evidence>
<accession>A0A1T4N2P4</accession>
<dbReference type="STRING" id="1121925.SAMN02746011_01629"/>
<organism evidence="3 4">
    <name type="scientific">Globicatella sulfidifaciens DSM 15739</name>
    <dbReference type="NCBI Taxonomy" id="1121925"/>
    <lineage>
        <taxon>Bacteria</taxon>
        <taxon>Bacillati</taxon>
        <taxon>Bacillota</taxon>
        <taxon>Bacilli</taxon>
        <taxon>Lactobacillales</taxon>
        <taxon>Aerococcaceae</taxon>
        <taxon>Globicatella</taxon>
    </lineage>
</organism>
<name>A0A1T4N2P4_9LACT</name>
<dbReference type="OrthoDB" id="3264350at2"/>
<sequence>MDFKKSLIVTLLASGVFLNQNIALAEESNSSGMNYVDGTEETSSSGMDYVDGAEENQADSNHLMTESRSQEEVNLDEGIATEQIIVKITEEGYVTSHGDHYHYYNGEVPEDSIFLESIVTEEDLDSFEKVSEGANGWIVKKDDQYYVWLEEGKKASTVRSTDELLLQANGIDPKDAKAIVELRKDYHLTDDSLIVPVVDKTPEEVLKDLDLEGEPIVVYITEKEYVLLVGIDLYVFSGDVAEETYFSELLLAPSDYQLQDADVKQAIKDGFIVKIYDQYKVYQEKNNDHIIDIDTILQQVKKSFAEF</sequence>
<evidence type="ECO:0000313" key="3">
    <source>
        <dbReference type="EMBL" id="SJZ73307.1"/>
    </source>
</evidence>
<feature type="chain" id="PRO_5012707470" evidence="2">
    <location>
        <begin position="26"/>
        <end position="307"/>
    </location>
</feature>
<dbReference type="EMBL" id="FUWO01000015">
    <property type="protein sequence ID" value="SJZ73307.1"/>
    <property type="molecule type" value="Genomic_DNA"/>
</dbReference>
<evidence type="ECO:0000313" key="4">
    <source>
        <dbReference type="Proteomes" id="UP000189941"/>
    </source>
</evidence>
<gene>
    <name evidence="3" type="ORF">SAMN02746011_01629</name>
</gene>
<feature type="region of interest" description="Disordered" evidence="1">
    <location>
        <begin position="33"/>
        <end position="52"/>
    </location>
</feature>
<dbReference type="Gene3D" id="3.10.50.90">
    <property type="match status" value="1"/>
</dbReference>
<proteinExistence type="predicted"/>